<dbReference type="InterPro" id="IPR051604">
    <property type="entry name" value="Ergot_Alk_Oxidoreductase"/>
</dbReference>
<dbReference type="SUPFAM" id="SSF51735">
    <property type="entry name" value="NAD(P)-binding Rossmann-fold domains"/>
    <property type="match status" value="1"/>
</dbReference>
<dbReference type="Proteomes" id="UP000078396">
    <property type="component" value="Unassembled WGS sequence"/>
</dbReference>
<evidence type="ECO:0000313" key="3">
    <source>
        <dbReference type="Proteomes" id="UP000078396"/>
    </source>
</evidence>
<dbReference type="InterPro" id="IPR036291">
    <property type="entry name" value="NAD(P)-bd_dom_sf"/>
</dbReference>
<feature type="domain" description="NAD(P)-binding" evidence="1">
    <location>
        <begin position="8"/>
        <end position="191"/>
    </location>
</feature>
<protein>
    <submittedName>
        <fullName evidence="2">NmrA family transcriptional regulator</fullName>
    </submittedName>
</protein>
<dbReference type="OrthoDB" id="285016at2"/>
<gene>
    <name evidence="2" type="ORF">A4X20_14480</name>
</gene>
<dbReference type="PANTHER" id="PTHR43162">
    <property type="match status" value="1"/>
</dbReference>
<proteinExistence type="predicted"/>
<dbReference type="RefSeq" id="WP_064280656.1">
    <property type="nucleotide sequence ID" value="NZ_LWCS01000013.1"/>
</dbReference>
<dbReference type="PANTHER" id="PTHR43162:SF1">
    <property type="entry name" value="PRESTALK A DIFFERENTIATION PROTEIN A"/>
    <property type="match status" value="1"/>
</dbReference>
<name>A0A178LZE9_MYCIR</name>
<dbReference type="AlphaFoldDB" id="A0A178LZE9"/>
<evidence type="ECO:0000259" key="1">
    <source>
        <dbReference type="Pfam" id="PF13460"/>
    </source>
</evidence>
<dbReference type="Gene3D" id="3.90.25.10">
    <property type="entry name" value="UDP-galactose 4-epimerase, domain 1"/>
    <property type="match status" value="1"/>
</dbReference>
<dbReference type="Gene3D" id="3.40.50.720">
    <property type="entry name" value="NAD(P)-binding Rossmann-like Domain"/>
    <property type="match status" value="1"/>
</dbReference>
<dbReference type="InterPro" id="IPR016040">
    <property type="entry name" value="NAD(P)-bd_dom"/>
</dbReference>
<accession>A0A178LZE9</accession>
<comment type="caution">
    <text evidence="2">The sequence shown here is derived from an EMBL/GenBank/DDBJ whole genome shotgun (WGS) entry which is preliminary data.</text>
</comment>
<evidence type="ECO:0000313" key="2">
    <source>
        <dbReference type="EMBL" id="OAN40325.1"/>
    </source>
</evidence>
<dbReference type="EMBL" id="LWCS01000013">
    <property type="protein sequence ID" value="OAN40325.1"/>
    <property type="molecule type" value="Genomic_DNA"/>
</dbReference>
<organism evidence="2 3">
    <name type="scientific">Mycolicibacterium iranicum</name>
    <name type="common">Mycobacterium iranicum</name>
    <dbReference type="NCBI Taxonomy" id="912594"/>
    <lineage>
        <taxon>Bacteria</taxon>
        <taxon>Bacillati</taxon>
        <taxon>Actinomycetota</taxon>
        <taxon>Actinomycetes</taxon>
        <taxon>Mycobacteriales</taxon>
        <taxon>Mycobacteriaceae</taxon>
        <taxon>Mycolicibacterium</taxon>
    </lineage>
</organism>
<reference evidence="2 3" key="1">
    <citation type="submission" date="2016-04" db="EMBL/GenBank/DDBJ databases">
        <title>Draft Genome Sequences of Staphylococcus capitis Strain H36, S. capitis Strain H65, S. cohnii Strain H62, S. hominis Strain H69, Mycobacterium iranicum Strain H39, Plantibacter sp. Strain H53, Pseudomonas oryzihabitans Strain H72, and Microbacterium sp. Strain H83, isolated from residential settings.</title>
        <authorList>
            <person name="Lymperopoulou D."/>
            <person name="Adams R.I."/>
            <person name="Lindow S."/>
            <person name="Coil D.A."/>
            <person name="Jospin G."/>
            <person name="Eisen J.A."/>
        </authorList>
    </citation>
    <scope>NUCLEOTIDE SEQUENCE [LARGE SCALE GENOMIC DNA]</scope>
    <source>
        <strain evidence="2 3">H39</strain>
    </source>
</reference>
<dbReference type="Pfam" id="PF13460">
    <property type="entry name" value="NAD_binding_10"/>
    <property type="match status" value="1"/>
</dbReference>
<sequence length="300" mass="32040">MITVTAPTSNIGHQVVNRLLEIDVPLRVVARDPCRLPTAVRDRAQVIAGSHGDPDVLAAAVDGTDAVFWLVPPDPRADSVRAAYVDFTRPALEVFSAANALRVVGISALGRGVARNAGFVCASHETDDLIGSTGVAFRALTLPSFMDNLLRQADAIATRGVFFSPIDADRVMPTCATRDIADVAAALLVDPSWSGVSDRAVLGAEDLSFHDMAAIVSETLGWPVRFQQIDGAAYKANLMNNGMSEAMAQGMLDMAMAKNDGLDNAEPRTPEATTPTTFRQWCREVLAPALASRPDRSNRK</sequence>